<dbReference type="eggNOG" id="ENOG502QUF5">
    <property type="taxonomic scope" value="Eukaryota"/>
</dbReference>
<gene>
    <name evidence="1" type="ORF">SDRG_04108</name>
</gene>
<dbReference type="EMBL" id="JH767141">
    <property type="protein sequence ID" value="EQC38397.1"/>
    <property type="molecule type" value="Genomic_DNA"/>
</dbReference>
<sequence length="228" mass="25088">MRQATAESPICVRSFVPKLGRGHVHYVPYSHTSPDACTYAAKDGSRHSTMTLASNSTQAMDEVLHNTYGRRWGGTIRSRARAQGAWLVPVRVPEHKEGNGCKSHCVLGAWHEPQVKTLKSTQSLAQSHVFNCQHLAAKGLHHHVFVLGASGSMAGEPWEALTTATLRSFARREATAAPTLSRKPLVDMTDISLPFSGRTTNYDDGLRVANDVLSRNDHKTYTPVLLFF</sequence>
<evidence type="ECO:0000313" key="2">
    <source>
        <dbReference type="Proteomes" id="UP000030762"/>
    </source>
</evidence>
<proteinExistence type="predicted"/>
<dbReference type="VEuPathDB" id="FungiDB:SDRG_04108"/>
<reference evidence="1 2" key="1">
    <citation type="submission" date="2012-04" db="EMBL/GenBank/DDBJ databases">
        <title>The Genome Sequence of Saprolegnia declina VS20.</title>
        <authorList>
            <consortium name="The Broad Institute Genome Sequencing Platform"/>
            <person name="Russ C."/>
            <person name="Nusbaum C."/>
            <person name="Tyler B."/>
            <person name="van West P."/>
            <person name="Dieguez-Uribeondo J."/>
            <person name="de Bruijn I."/>
            <person name="Tripathy S."/>
            <person name="Jiang R."/>
            <person name="Young S.K."/>
            <person name="Zeng Q."/>
            <person name="Gargeya S."/>
            <person name="Fitzgerald M."/>
            <person name="Haas B."/>
            <person name="Abouelleil A."/>
            <person name="Alvarado L."/>
            <person name="Arachchi H.M."/>
            <person name="Berlin A."/>
            <person name="Chapman S.B."/>
            <person name="Goldberg J."/>
            <person name="Griggs A."/>
            <person name="Gujja S."/>
            <person name="Hansen M."/>
            <person name="Howarth C."/>
            <person name="Imamovic A."/>
            <person name="Larimer J."/>
            <person name="McCowen C."/>
            <person name="Montmayeur A."/>
            <person name="Murphy C."/>
            <person name="Neiman D."/>
            <person name="Pearson M."/>
            <person name="Priest M."/>
            <person name="Roberts A."/>
            <person name="Saif S."/>
            <person name="Shea T."/>
            <person name="Sisk P."/>
            <person name="Sykes S."/>
            <person name="Wortman J."/>
            <person name="Nusbaum C."/>
            <person name="Birren B."/>
        </authorList>
    </citation>
    <scope>NUCLEOTIDE SEQUENCE [LARGE SCALE GENOMIC DNA]</scope>
    <source>
        <strain evidence="1 2">VS20</strain>
    </source>
</reference>
<keyword evidence="2" id="KW-1185">Reference proteome</keyword>
<accession>T0S6L4</accession>
<dbReference type="GeneID" id="19944835"/>
<protein>
    <submittedName>
        <fullName evidence="1">Uncharacterized protein</fullName>
    </submittedName>
</protein>
<dbReference type="AlphaFoldDB" id="T0S6L4"/>
<dbReference type="OrthoDB" id="2343366at2759"/>
<evidence type="ECO:0000313" key="1">
    <source>
        <dbReference type="EMBL" id="EQC38397.1"/>
    </source>
</evidence>
<dbReference type="InParanoid" id="T0S6L4"/>
<dbReference type="Proteomes" id="UP000030762">
    <property type="component" value="Unassembled WGS sequence"/>
</dbReference>
<organism evidence="1 2">
    <name type="scientific">Saprolegnia diclina (strain VS20)</name>
    <dbReference type="NCBI Taxonomy" id="1156394"/>
    <lineage>
        <taxon>Eukaryota</taxon>
        <taxon>Sar</taxon>
        <taxon>Stramenopiles</taxon>
        <taxon>Oomycota</taxon>
        <taxon>Saprolegniomycetes</taxon>
        <taxon>Saprolegniales</taxon>
        <taxon>Saprolegniaceae</taxon>
        <taxon>Saprolegnia</taxon>
    </lineage>
</organism>
<name>T0S6L4_SAPDV</name>
<dbReference type="RefSeq" id="XP_008607989.1">
    <property type="nucleotide sequence ID" value="XM_008609767.1"/>
</dbReference>
<dbReference type="OMA" id="FDSTHAG"/>